<comment type="caution">
    <text evidence="5">The sequence shown here is derived from an EMBL/GenBank/DDBJ whole genome shotgun (WGS) entry which is preliminary data.</text>
</comment>
<name>A0ABS1WM47_9FLAO</name>
<feature type="domain" description="Secretion system C-terminal sorting" evidence="3">
    <location>
        <begin position="793"/>
        <end position="865"/>
    </location>
</feature>
<dbReference type="InterPro" id="IPR026444">
    <property type="entry name" value="Secre_tail"/>
</dbReference>
<feature type="domain" description="DUF6923" evidence="4">
    <location>
        <begin position="55"/>
        <end position="264"/>
    </location>
</feature>
<protein>
    <submittedName>
        <fullName evidence="5">T9SS type A sorting domain-containing protein</fullName>
    </submittedName>
</protein>
<feature type="chain" id="PRO_5046620654" evidence="2">
    <location>
        <begin position="27"/>
        <end position="870"/>
    </location>
</feature>
<keyword evidence="6" id="KW-1185">Reference proteome</keyword>
<evidence type="ECO:0000313" key="5">
    <source>
        <dbReference type="EMBL" id="MBL7560207.1"/>
    </source>
</evidence>
<dbReference type="Pfam" id="PF18962">
    <property type="entry name" value="Por_Secre_tail"/>
    <property type="match status" value="1"/>
</dbReference>
<accession>A0ABS1WM47</accession>
<evidence type="ECO:0000256" key="2">
    <source>
        <dbReference type="SAM" id="SignalP"/>
    </source>
</evidence>
<dbReference type="Pfam" id="PF21959">
    <property type="entry name" value="DUF6923"/>
    <property type="match status" value="1"/>
</dbReference>
<gene>
    <name evidence="5" type="ORF">JAO71_10385</name>
</gene>
<dbReference type="RefSeq" id="WP_203000707.1">
    <property type="nucleotide sequence ID" value="NZ_JAEMEF010000008.1"/>
</dbReference>
<evidence type="ECO:0000259" key="3">
    <source>
        <dbReference type="Pfam" id="PF18962"/>
    </source>
</evidence>
<evidence type="ECO:0000313" key="6">
    <source>
        <dbReference type="Proteomes" id="UP000605013"/>
    </source>
</evidence>
<dbReference type="EMBL" id="JAEMEF010000008">
    <property type="protein sequence ID" value="MBL7560207.1"/>
    <property type="molecule type" value="Genomic_DNA"/>
</dbReference>
<keyword evidence="1 2" id="KW-0732">Signal</keyword>
<sequence>MKRTLPTFIQKLTAIAILVLSFSVTAQNIPFNCDYSAYLFQYNDVYVIDLASGNSFLAAEDITSGNINAAAYNPADGFIWGYLSTPSNTIVRIGKDFQTTSFVIPELTTGNKYVGDISPDGIYYFKAGGTTYFKVDLNPNSPTYTQYLSTETLSQSLSIHDWAFNAVDGNLYAVEKNSNILYRINPTTNVVESLGEVPILAGLKYTYGAVYFDADGRFYVSANQTGTIYVIQSVQDLTPSSQMSSNLFAFGPSSASNDGARCPTAPVLQEICDNGIDDDGDGLIDCDDPSCSGFGSCAVIPAPTTANDGGLESNGRLSEAINKRNFNRAKNSYKFDQKSARRVTKDSSNTSVNRAASNTTFQLQDFVPLTTINEDYAVDSTPQDLLNITNATEVYSVDYMQNNASIASVLALKTENGVYEHTKYICDRLLGGELISVSTMDINGQAFIKSIIKNVDGSFEYVLSLSAKLANNDANFAIESHWNLDLYEENVTFYNFQIWSDSIDDLYSLAEEVLILLDAEKAISGYQLSTPPTVFVRKGKYNNGALDLQIINTNATGNVGFDSGYRVTETSDFNYSNSTIDLNQDYITELEVSTGNLFDIGFRIGDGINTPDDLFMSDGPWGVDDSEANTTVNSYLVSPNTTTFDSQDFPIERNVTLNATTDTYVAAYRALTPRFKAVDLNDFTSFKFKAKGTGNLEITLVKQSITNWDEQYKTTIALTDSYQSHAVLFSEFTSTLTPSLEANDIVTIVFTMQSEDGSVTTKQMDIQDVRFSRGNDLSVNDFETETVNTLIAYPNPMIEASNLHFTSQKSENVELIIYNQLGKIVYKTSVESLVGNNIIPINSQNLSSGLYICKLSSTNTNYKPLKLLVK</sequence>
<dbReference type="Gene3D" id="2.130.10.10">
    <property type="entry name" value="YVTN repeat-like/Quinoprotein amine dehydrogenase"/>
    <property type="match status" value="1"/>
</dbReference>
<dbReference type="InterPro" id="IPR015943">
    <property type="entry name" value="WD40/YVTN_repeat-like_dom_sf"/>
</dbReference>
<dbReference type="NCBIfam" id="TIGR04183">
    <property type="entry name" value="Por_Secre_tail"/>
    <property type="match status" value="1"/>
</dbReference>
<proteinExistence type="predicted"/>
<reference evidence="5 6" key="1">
    <citation type="submission" date="2020-12" db="EMBL/GenBank/DDBJ databases">
        <title>Olleya sediminilitoris sp. nov., isolated from a tidal flat.</title>
        <authorList>
            <person name="Park S."/>
            <person name="Yoon J.-H."/>
        </authorList>
    </citation>
    <scope>NUCLEOTIDE SEQUENCE [LARGE SCALE GENOMIC DNA]</scope>
    <source>
        <strain evidence="5 6">YSTF-M6</strain>
    </source>
</reference>
<dbReference type="InterPro" id="IPR054215">
    <property type="entry name" value="DUF6923"/>
</dbReference>
<organism evidence="5 6">
    <name type="scientific">Olleya sediminilitoris</name>
    <dbReference type="NCBI Taxonomy" id="2795739"/>
    <lineage>
        <taxon>Bacteria</taxon>
        <taxon>Pseudomonadati</taxon>
        <taxon>Bacteroidota</taxon>
        <taxon>Flavobacteriia</taxon>
        <taxon>Flavobacteriales</taxon>
        <taxon>Flavobacteriaceae</taxon>
    </lineage>
</organism>
<feature type="signal peptide" evidence="2">
    <location>
        <begin position="1"/>
        <end position="26"/>
    </location>
</feature>
<evidence type="ECO:0000256" key="1">
    <source>
        <dbReference type="ARBA" id="ARBA00022729"/>
    </source>
</evidence>
<dbReference type="SUPFAM" id="SSF63825">
    <property type="entry name" value="YWTD domain"/>
    <property type="match status" value="1"/>
</dbReference>
<dbReference type="Proteomes" id="UP000605013">
    <property type="component" value="Unassembled WGS sequence"/>
</dbReference>
<evidence type="ECO:0000259" key="4">
    <source>
        <dbReference type="Pfam" id="PF21959"/>
    </source>
</evidence>